<proteinExistence type="predicted"/>
<reference evidence="1 2" key="1">
    <citation type="journal article" date="2020" name="Cell">
        <title>Large-Scale Comparative Analyses of Tick Genomes Elucidate Their Genetic Diversity and Vector Capacities.</title>
        <authorList>
            <consortium name="Tick Genome and Microbiome Consortium (TIGMIC)"/>
            <person name="Jia N."/>
            <person name="Wang J."/>
            <person name="Shi W."/>
            <person name="Du L."/>
            <person name="Sun Y."/>
            <person name="Zhan W."/>
            <person name="Jiang J.F."/>
            <person name="Wang Q."/>
            <person name="Zhang B."/>
            <person name="Ji P."/>
            <person name="Bell-Sakyi L."/>
            <person name="Cui X.M."/>
            <person name="Yuan T.T."/>
            <person name="Jiang B.G."/>
            <person name="Yang W.F."/>
            <person name="Lam T.T."/>
            <person name="Chang Q.C."/>
            <person name="Ding S.J."/>
            <person name="Wang X.J."/>
            <person name="Zhu J.G."/>
            <person name="Ruan X.D."/>
            <person name="Zhao L."/>
            <person name="Wei J.T."/>
            <person name="Ye R.Z."/>
            <person name="Que T.C."/>
            <person name="Du C.H."/>
            <person name="Zhou Y.H."/>
            <person name="Cheng J.X."/>
            <person name="Dai P.F."/>
            <person name="Guo W.B."/>
            <person name="Han X.H."/>
            <person name="Huang E.J."/>
            <person name="Li L.F."/>
            <person name="Wei W."/>
            <person name="Gao Y.C."/>
            <person name="Liu J.Z."/>
            <person name="Shao H.Z."/>
            <person name="Wang X."/>
            <person name="Wang C.C."/>
            <person name="Yang T.C."/>
            <person name="Huo Q.B."/>
            <person name="Li W."/>
            <person name="Chen H.Y."/>
            <person name="Chen S.E."/>
            <person name="Zhou L.G."/>
            <person name="Ni X.B."/>
            <person name="Tian J.H."/>
            <person name="Sheng Y."/>
            <person name="Liu T."/>
            <person name="Pan Y.S."/>
            <person name="Xia L.Y."/>
            <person name="Li J."/>
            <person name="Zhao F."/>
            <person name="Cao W.C."/>
        </authorList>
    </citation>
    <scope>NUCLEOTIDE SEQUENCE [LARGE SCALE GENOMIC DNA]</scope>
    <source>
        <strain evidence="1">Iper-2018</strain>
    </source>
</reference>
<comment type="caution">
    <text evidence="1">The sequence shown here is derived from an EMBL/GenBank/DDBJ whole genome shotgun (WGS) entry which is preliminary data.</text>
</comment>
<dbReference type="Proteomes" id="UP000805193">
    <property type="component" value="Unassembled WGS sequence"/>
</dbReference>
<protein>
    <submittedName>
        <fullName evidence="1">Uncharacterized protein</fullName>
    </submittedName>
</protein>
<dbReference type="EMBL" id="JABSTQ010011508">
    <property type="protein sequence ID" value="KAG0410591.1"/>
    <property type="molecule type" value="Genomic_DNA"/>
</dbReference>
<keyword evidence="2" id="KW-1185">Reference proteome</keyword>
<gene>
    <name evidence="1" type="ORF">HPB47_012291</name>
</gene>
<evidence type="ECO:0000313" key="1">
    <source>
        <dbReference type="EMBL" id="KAG0410591.1"/>
    </source>
</evidence>
<organism evidence="1 2">
    <name type="scientific">Ixodes persulcatus</name>
    <name type="common">Taiga tick</name>
    <dbReference type="NCBI Taxonomy" id="34615"/>
    <lineage>
        <taxon>Eukaryota</taxon>
        <taxon>Metazoa</taxon>
        <taxon>Ecdysozoa</taxon>
        <taxon>Arthropoda</taxon>
        <taxon>Chelicerata</taxon>
        <taxon>Arachnida</taxon>
        <taxon>Acari</taxon>
        <taxon>Parasitiformes</taxon>
        <taxon>Ixodida</taxon>
        <taxon>Ixodoidea</taxon>
        <taxon>Ixodidae</taxon>
        <taxon>Ixodinae</taxon>
        <taxon>Ixodes</taxon>
    </lineage>
</organism>
<name>A0AC60NTX0_IXOPE</name>
<accession>A0AC60NTX0</accession>
<evidence type="ECO:0000313" key="2">
    <source>
        <dbReference type="Proteomes" id="UP000805193"/>
    </source>
</evidence>
<sequence length="142" mass="16375">MSFSTRRWLKDVVGCCSKLHWRRVRSKHTYALFYVRPPSRRGSLDLSDHVVRRDVDMTLTTRDQWDDWKRVRSVLNPSFSASKMKLLMPIMSTCADVTLQVIDASARTGEVVDVTKLSKGLSMDVITKCALAWQVRRNKAIM</sequence>